<evidence type="ECO:0000259" key="1">
    <source>
        <dbReference type="Pfam" id="PF12319"/>
    </source>
</evidence>
<evidence type="ECO:0000313" key="2">
    <source>
        <dbReference type="EMBL" id="GAW81242.1"/>
    </source>
</evidence>
<proteinExistence type="predicted"/>
<dbReference type="Proteomes" id="UP000195521">
    <property type="component" value="Unassembled WGS sequence"/>
</dbReference>
<dbReference type="GeneID" id="39747960"/>
<reference evidence="3" key="1">
    <citation type="submission" date="2017-04" db="EMBL/GenBank/DDBJ databases">
        <title>Plasmodium gonderi genome.</title>
        <authorList>
            <person name="Arisue N."/>
            <person name="Honma H."/>
            <person name="Kawai S."/>
            <person name="Tougan T."/>
            <person name="Tanabe K."/>
            <person name="Horii T."/>
        </authorList>
    </citation>
    <scope>NUCLEOTIDE SEQUENCE [LARGE SCALE GENOMIC DNA]</scope>
    <source>
        <strain evidence="3">ATCC 30045</strain>
    </source>
</reference>
<gene>
    <name evidence="2" type="ORF">PGO_094430</name>
</gene>
<protein>
    <submittedName>
        <fullName evidence="2">Tryptophan-rich antigen</fullName>
    </submittedName>
</protein>
<evidence type="ECO:0000313" key="3">
    <source>
        <dbReference type="Proteomes" id="UP000195521"/>
    </source>
</evidence>
<dbReference type="InterPro" id="IPR022089">
    <property type="entry name" value="Plasmodium-antigen_C"/>
</dbReference>
<dbReference type="Pfam" id="PF12319">
    <property type="entry name" value="TryThrA_C"/>
    <property type="match status" value="1"/>
</dbReference>
<accession>A0A1Y1JKB6</accession>
<dbReference type="OMA" id="EQWNTWN"/>
<dbReference type="AlphaFoldDB" id="A0A1Y1JKB6"/>
<sequence>MRCLRTLKYLQKKKKINTPFFKNFIHFNKWVENFKYEDNYYNNQTLEGIHKRLPLRVYFDQVNENHKYRNRLWRDWFNTHKEKITADLNNIAEKSIQNWEKGWEDFVKETEHKWLHYNDDMKKEYKCTVYPQALKWGVTRWISWFKDKGLACLKQDFHKFLSKYRKEHQREMKVVLQKWHKVYLNEWCNQPWKLRENYHCKKWEKFGLTGDPYYNVKSYQWSSWMERTKGEHKQWVDNLRDLEKNCPTWNEWKKGKCYFYKSWLKEFTKQWISNEQWNTWNEERKKHIVSNAENTKPAPKKTVQKK</sequence>
<dbReference type="RefSeq" id="XP_028543831.1">
    <property type="nucleotide sequence ID" value="XM_028688030.1"/>
</dbReference>
<dbReference type="OrthoDB" id="381601at2759"/>
<name>A0A1Y1JKB6_PLAGO</name>
<dbReference type="EMBL" id="BDQF01000010">
    <property type="protein sequence ID" value="GAW81242.1"/>
    <property type="molecule type" value="Genomic_DNA"/>
</dbReference>
<organism evidence="2 3">
    <name type="scientific">Plasmodium gonderi</name>
    <dbReference type="NCBI Taxonomy" id="77519"/>
    <lineage>
        <taxon>Eukaryota</taxon>
        <taxon>Sar</taxon>
        <taxon>Alveolata</taxon>
        <taxon>Apicomplexa</taxon>
        <taxon>Aconoidasida</taxon>
        <taxon>Haemosporida</taxon>
        <taxon>Plasmodiidae</taxon>
        <taxon>Plasmodium</taxon>
        <taxon>Plasmodium (Plasmodium)</taxon>
    </lineage>
</organism>
<comment type="caution">
    <text evidence="2">The sequence shown here is derived from an EMBL/GenBank/DDBJ whole genome shotgun (WGS) entry which is preliminary data.</text>
</comment>
<feature type="domain" description="Tryptophan/threonine-rich plasmodium antigen C-terminal" evidence="1">
    <location>
        <begin position="73"/>
        <end position="280"/>
    </location>
</feature>
<keyword evidence="3" id="KW-1185">Reference proteome</keyword>